<reference evidence="4" key="1">
    <citation type="journal article" date="2019" name="Int. J. Syst. Evol. Microbiol.">
        <title>The Global Catalogue of Microorganisms (GCM) 10K type strain sequencing project: providing services to taxonomists for standard genome sequencing and annotation.</title>
        <authorList>
            <consortium name="The Broad Institute Genomics Platform"/>
            <consortium name="The Broad Institute Genome Sequencing Center for Infectious Disease"/>
            <person name="Wu L."/>
            <person name="Ma J."/>
        </authorList>
    </citation>
    <scope>NUCLEOTIDE SEQUENCE [LARGE SCALE GENOMIC DNA]</scope>
    <source>
        <strain evidence="4">CGMCC 4.7638</strain>
    </source>
</reference>
<dbReference type="PANTHER" id="PTHR42943:SF2">
    <property type="entry name" value="GLUTATHIONE S-TRANSFERASE KAPPA 1"/>
    <property type="match status" value="1"/>
</dbReference>
<evidence type="ECO:0000259" key="2">
    <source>
        <dbReference type="Pfam" id="PF01323"/>
    </source>
</evidence>
<dbReference type="InterPro" id="IPR051924">
    <property type="entry name" value="GST_Kappa/NadH"/>
</dbReference>
<dbReference type="PIRSF" id="PIRSF006386">
    <property type="entry name" value="HCCAis_GSTk"/>
    <property type="match status" value="1"/>
</dbReference>
<dbReference type="RefSeq" id="WP_377927548.1">
    <property type="nucleotide sequence ID" value="NZ_JBHUKQ010000015.1"/>
</dbReference>
<proteinExistence type="inferred from homology"/>
<sequence length="230" mass="25386">MRDKRPRCYFSLRSPYSWLACHDLTAGRPDLLDELRWTPYWEPDELTERLLREAGGEFHYSAMPKAKHLYVLQDVRRLAAARGLRPTWPVDREPHWEVPHLAYLVAAELGCGHDFIRAMHRARWELGLDICQPETVAAAAAELGLDPDDLVGAPQDPAVRPAGVAALLDCDRAGVFGVPFYTNGFQKFWGVDRLAAFLDSLGGKPEPVATVAAVPAPVRHGDDGHAGGCG</sequence>
<dbReference type="SUPFAM" id="SSF52833">
    <property type="entry name" value="Thioredoxin-like"/>
    <property type="match status" value="1"/>
</dbReference>
<dbReference type="EMBL" id="JBHUKQ010000015">
    <property type="protein sequence ID" value="MFD2485144.1"/>
    <property type="molecule type" value="Genomic_DNA"/>
</dbReference>
<comment type="caution">
    <text evidence="3">The sequence shown here is derived from an EMBL/GenBank/DDBJ whole genome shotgun (WGS) entry which is preliminary data.</text>
</comment>
<name>A0ABW5I7M6_9PSEU</name>
<dbReference type="Proteomes" id="UP001597542">
    <property type="component" value="Unassembled WGS sequence"/>
</dbReference>
<dbReference type="Pfam" id="PF01323">
    <property type="entry name" value="DSBA"/>
    <property type="match status" value="1"/>
</dbReference>
<keyword evidence="1 3" id="KW-0413">Isomerase</keyword>
<organism evidence="3 4">
    <name type="scientific">Amycolatopsis albidoflavus</name>
    <dbReference type="NCBI Taxonomy" id="102226"/>
    <lineage>
        <taxon>Bacteria</taxon>
        <taxon>Bacillati</taxon>
        <taxon>Actinomycetota</taxon>
        <taxon>Actinomycetes</taxon>
        <taxon>Pseudonocardiales</taxon>
        <taxon>Pseudonocardiaceae</taxon>
        <taxon>Amycolatopsis</taxon>
    </lineage>
</organism>
<dbReference type="InterPro" id="IPR001853">
    <property type="entry name" value="DSBA-like_thioredoxin_dom"/>
</dbReference>
<protein>
    <recommendedName>
        <fullName evidence="1">2-hydroxychromene-2-carboxylate isomerase</fullName>
        <ecNumber evidence="1">5.99.1.4</ecNumber>
    </recommendedName>
</protein>
<feature type="domain" description="DSBA-like thioredoxin" evidence="2">
    <location>
        <begin position="9"/>
        <end position="201"/>
    </location>
</feature>
<accession>A0ABW5I7M6</accession>
<dbReference type="InterPro" id="IPR036249">
    <property type="entry name" value="Thioredoxin-like_sf"/>
</dbReference>
<gene>
    <name evidence="3" type="ORF">ACFSUT_33050</name>
</gene>
<comment type="similarity">
    <text evidence="1">Belongs to the GST superfamily. NadH family.</text>
</comment>
<evidence type="ECO:0000313" key="4">
    <source>
        <dbReference type="Proteomes" id="UP001597542"/>
    </source>
</evidence>
<dbReference type="InterPro" id="IPR014440">
    <property type="entry name" value="HCCAis_GSTk"/>
</dbReference>
<keyword evidence="4" id="KW-1185">Reference proteome</keyword>
<evidence type="ECO:0000256" key="1">
    <source>
        <dbReference type="PIRNR" id="PIRNR006386"/>
    </source>
</evidence>
<dbReference type="Gene3D" id="3.40.30.10">
    <property type="entry name" value="Glutaredoxin"/>
    <property type="match status" value="1"/>
</dbReference>
<evidence type="ECO:0000313" key="3">
    <source>
        <dbReference type="EMBL" id="MFD2485144.1"/>
    </source>
</evidence>
<comment type="catalytic activity">
    <reaction evidence="1">
        <text>2-hydroxychromene-2-carboxylate = (3E)-4-(2-hydroxyphenyl)-2-oxobut-3-enoate</text>
        <dbReference type="Rhea" id="RHEA:27401"/>
        <dbReference type="ChEBI" id="CHEBI:59350"/>
        <dbReference type="ChEBI" id="CHEBI:59353"/>
        <dbReference type="EC" id="5.99.1.4"/>
    </reaction>
</comment>
<dbReference type="PANTHER" id="PTHR42943">
    <property type="entry name" value="GLUTATHIONE S-TRANSFERASE KAPPA"/>
    <property type="match status" value="1"/>
</dbReference>
<dbReference type="EC" id="5.99.1.4" evidence="1"/>
<dbReference type="GO" id="GO:0016853">
    <property type="term" value="F:isomerase activity"/>
    <property type="evidence" value="ECO:0007669"/>
    <property type="project" value="UniProtKB-KW"/>
</dbReference>